<dbReference type="SUPFAM" id="SSF51182">
    <property type="entry name" value="RmlC-like cupins"/>
    <property type="match status" value="1"/>
</dbReference>
<dbReference type="Proteomes" id="UP001430172">
    <property type="component" value="Unassembled WGS sequence"/>
</dbReference>
<sequence length="178" mass="19423">MVAPSPNAPRSPTEGPPVTVIARPRTLPTTHVAGPLATARRLAADDTLWRPHLDFDPVSRYYRRLLATGEHEAWLLTWLPGQGTPWHDHGGSAGAFVVLQGALVERTARHGLVRGPRRIHGRGATHAFGPEYVHRVTNEGSDPAVSLHVYAPRLASMTDYEEDDGVLAPTLVRTAEAW</sequence>
<keyword evidence="5" id="KW-0408">Iron</keyword>
<gene>
    <name evidence="7" type="ORF">JQN70_01375</name>
</gene>
<evidence type="ECO:0000256" key="2">
    <source>
        <dbReference type="ARBA" id="ARBA00022723"/>
    </source>
</evidence>
<keyword evidence="2" id="KW-0479">Metal-binding</keyword>
<comment type="caution">
    <text evidence="7">The sequence shown here is derived from an EMBL/GenBank/DDBJ whole genome shotgun (WGS) entry which is preliminary data.</text>
</comment>
<feature type="region of interest" description="Disordered" evidence="6">
    <location>
        <begin position="1"/>
        <end position="22"/>
    </location>
</feature>
<organism evidence="7 8">
    <name type="scientific">Phycicoccus sonneratiae</name>
    <dbReference type="NCBI Taxonomy" id="2807628"/>
    <lineage>
        <taxon>Bacteria</taxon>
        <taxon>Bacillati</taxon>
        <taxon>Actinomycetota</taxon>
        <taxon>Actinomycetes</taxon>
        <taxon>Micrococcales</taxon>
        <taxon>Intrasporangiaceae</taxon>
        <taxon>Phycicoccus</taxon>
    </lineage>
</organism>
<evidence type="ECO:0000256" key="4">
    <source>
        <dbReference type="ARBA" id="ARBA00023002"/>
    </source>
</evidence>
<dbReference type="GO" id="GO:0051213">
    <property type="term" value="F:dioxygenase activity"/>
    <property type="evidence" value="ECO:0007669"/>
    <property type="project" value="UniProtKB-KW"/>
</dbReference>
<evidence type="ECO:0000256" key="1">
    <source>
        <dbReference type="ARBA" id="ARBA00006622"/>
    </source>
</evidence>
<protein>
    <submittedName>
        <fullName evidence="7">Cysteine dioxygenase family protein</fullName>
    </submittedName>
</protein>
<comment type="similarity">
    <text evidence="1">Belongs to the cysteine dioxygenase family.</text>
</comment>
<dbReference type="PANTHER" id="PTHR12918">
    <property type="entry name" value="CYSTEINE DIOXYGENASE"/>
    <property type="match status" value="1"/>
</dbReference>
<dbReference type="Pfam" id="PF05995">
    <property type="entry name" value="CDO_I"/>
    <property type="match status" value="1"/>
</dbReference>
<proteinExistence type="inferred from homology"/>
<evidence type="ECO:0000256" key="5">
    <source>
        <dbReference type="ARBA" id="ARBA00023004"/>
    </source>
</evidence>
<evidence type="ECO:0000256" key="3">
    <source>
        <dbReference type="ARBA" id="ARBA00022964"/>
    </source>
</evidence>
<name>A0ABS2CGP5_9MICO</name>
<keyword evidence="3 7" id="KW-0223">Dioxygenase</keyword>
<reference evidence="7" key="1">
    <citation type="submission" date="2021-02" db="EMBL/GenBank/DDBJ databases">
        <title>Phycicoccus sp. MQZ13P-5T, whole genome shotgun sequence.</title>
        <authorList>
            <person name="Tuo L."/>
        </authorList>
    </citation>
    <scope>NUCLEOTIDE SEQUENCE</scope>
    <source>
        <strain evidence="7">MQZ13P-5</strain>
    </source>
</reference>
<dbReference type="InterPro" id="IPR011051">
    <property type="entry name" value="RmlC_Cupin_sf"/>
</dbReference>
<dbReference type="CDD" id="cd10548">
    <property type="entry name" value="cupin_CDO"/>
    <property type="match status" value="1"/>
</dbReference>
<dbReference type="EMBL" id="JAFDVD010000003">
    <property type="protein sequence ID" value="MBM6399034.1"/>
    <property type="molecule type" value="Genomic_DNA"/>
</dbReference>
<evidence type="ECO:0000313" key="8">
    <source>
        <dbReference type="Proteomes" id="UP001430172"/>
    </source>
</evidence>
<dbReference type="Gene3D" id="2.60.120.10">
    <property type="entry name" value="Jelly Rolls"/>
    <property type="match status" value="1"/>
</dbReference>
<keyword evidence="8" id="KW-1185">Reference proteome</keyword>
<keyword evidence="4" id="KW-0560">Oxidoreductase</keyword>
<evidence type="ECO:0000313" key="7">
    <source>
        <dbReference type="EMBL" id="MBM6399034.1"/>
    </source>
</evidence>
<dbReference type="PANTHER" id="PTHR12918:SF1">
    <property type="entry name" value="CYSTEINE DIOXYGENASE TYPE 1"/>
    <property type="match status" value="1"/>
</dbReference>
<dbReference type="InterPro" id="IPR014710">
    <property type="entry name" value="RmlC-like_jellyroll"/>
</dbReference>
<evidence type="ECO:0000256" key="6">
    <source>
        <dbReference type="SAM" id="MobiDB-lite"/>
    </source>
</evidence>
<dbReference type="InterPro" id="IPR010300">
    <property type="entry name" value="CDO_1"/>
</dbReference>
<accession>A0ABS2CGP5</accession>